<keyword evidence="4" id="KW-1185">Reference proteome</keyword>
<name>A0ABD6H9H1_AGRVI</name>
<dbReference type="InterPro" id="IPR041129">
    <property type="entry name" value="CdiI_2"/>
</dbReference>
<protein>
    <recommendedName>
        <fullName evidence="1">CdiI immunity protein domain-containing protein</fullName>
    </recommendedName>
</protein>
<evidence type="ECO:0000313" key="5">
    <source>
        <dbReference type="Proteomes" id="UP000179536"/>
    </source>
</evidence>
<dbReference type="AlphaFoldDB" id="A0ABD6H9H1"/>
<evidence type="ECO:0000313" key="2">
    <source>
        <dbReference type="EMBL" id="MUO43946.1"/>
    </source>
</evidence>
<dbReference type="Pfam" id="PF18593">
    <property type="entry name" value="CdiI_2"/>
    <property type="match status" value="1"/>
</dbReference>
<feature type="domain" description="CdiI immunity protein" evidence="1">
    <location>
        <begin position="5"/>
        <end position="91"/>
    </location>
</feature>
<dbReference type="Proteomes" id="UP000179454">
    <property type="component" value="Unassembled WGS sequence"/>
</dbReference>
<proteinExistence type="predicted"/>
<dbReference type="EMBL" id="MBFE02000015">
    <property type="protein sequence ID" value="MUO43946.1"/>
    <property type="molecule type" value="Genomic_DNA"/>
</dbReference>
<evidence type="ECO:0000259" key="1">
    <source>
        <dbReference type="Pfam" id="PF18593"/>
    </source>
</evidence>
<gene>
    <name evidence="3" type="ORF">BBK91_014685</name>
    <name evidence="2" type="ORF">BBL17_019410</name>
</gene>
<dbReference type="EMBL" id="MBFA02000008">
    <property type="protein sequence ID" value="MUP11115.1"/>
    <property type="molecule type" value="Genomic_DNA"/>
</dbReference>
<evidence type="ECO:0000313" key="4">
    <source>
        <dbReference type="Proteomes" id="UP000179454"/>
    </source>
</evidence>
<comment type="caution">
    <text evidence="3">The sequence shown here is derived from an EMBL/GenBank/DDBJ whole genome shotgun (WGS) entry which is preliminary data.</text>
</comment>
<organism evidence="3 5">
    <name type="scientific">Agrobacterium vitis</name>
    <name type="common">Rhizobium vitis</name>
    <dbReference type="NCBI Taxonomy" id="373"/>
    <lineage>
        <taxon>Bacteria</taxon>
        <taxon>Pseudomonadati</taxon>
        <taxon>Pseudomonadota</taxon>
        <taxon>Alphaproteobacteria</taxon>
        <taxon>Hyphomicrobiales</taxon>
        <taxon>Rhizobiaceae</taxon>
        <taxon>Rhizobium/Agrobacterium group</taxon>
        <taxon>Agrobacterium</taxon>
    </lineage>
</organism>
<dbReference type="Proteomes" id="UP000179536">
    <property type="component" value="Unassembled WGS sequence"/>
</dbReference>
<evidence type="ECO:0000313" key="3">
    <source>
        <dbReference type="EMBL" id="MUP11115.1"/>
    </source>
</evidence>
<accession>A0ABD6H9H1</accession>
<dbReference type="RefSeq" id="WP_041696375.1">
    <property type="nucleotide sequence ID" value="NZ_JAALXY010000006.1"/>
</dbReference>
<reference evidence="4 5" key="1">
    <citation type="submission" date="2019-11" db="EMBL/GenBank/DDBJ databases">
        <title>Whole-genome sequencing of Allorhizobium vitis.</title>
        <authorList>
            <person name="Gan H.M."/>
            <person name="Savka M.A."/>
        </authorList>
    </citation>
    <scope>NUCLEOTIDE SEQUENCE [LARGE SCALE GENOMIC DNA]</scope>
    <source>
        <strain evidence="3 5">RF2/1</strain>
        <strain evidence="2 4">T1/7</strain>
    </source>
</reference>
<sequence>MTDDFDALSGLIGSYLHQDMDLEYQSVPEAIAGYARLTEDIRKQQLVQEMHEFLHRYHNDVEGEFSKRYWFDFSPQTLGQTVPEFFDMVRDIVTDPDSYHRFLPTN</sequence>